<keyword evidence="5" id="KW-0805">Transcription regulation</keyword>
<dbReference type="SMART" id="SM00345">
    <property type="entry name" value="HTH_GNTR"/>
    <property type="match status" value="1"/>
</dbReference>
<evidence type="ECO:0000313" key="9">
    <source>
        <dbReference type="EMBL" id="QHW33392.1"/>
    </source>
</evidence>
<dbReference type="GO" id="GO:0003677">
    <property type="term" value="F:DNA binding"/>
    <property type="evidence" value="ECO:0007669"/>
    <property type="project" value="UniProtKB-KW"/>
</dbReference>
<dbReference type="PRINTS" id="PR00035">
    <property type="entry name" value="HTHGNTR"/>
</dbReference>
<dbReference type="PANTHER" id="PTHR46577:SF1">
    <property type="entry name" value="HTH-TYPE TRANSCRIPTIONAL REGULATORY PROTEIN GABR"/>
    <property type="match status" value="1"/>
</dbReference>
<keyword evidence="3 9" id="KW-0032">Aminotransferase</keyword>
<evidence type="ECO:0000313" key="10">
    <source>
        <dbReference type="Proteomes" id="UP000479114"/>
    </source>
</evidence>
<evidence type="ECO:0000256" key="5">
    <source>
        <dbReference type="ARBA" id="ARBA00023015"/>
    </source>
</evidence>
<feature type="domain" description="HTH gntR-type" evidence="8">
    <location>
        <begin position="17"/>
        <end position="85"/>
    </location>
</feature>
<evidence type="ECO:0000256" key="2">
    <source>
        <dbReference type="ARBA" id="ARBA00005384"/>
    </source>
</evidence>
<protein>
    <submittedName>
        <fullName evidence="9">PLP-dependent aminotransferase family protein</fullName>
    </submittedName>
</protein>
<dbReference type="EMBL" id="CP048286">
    <property type="protein sequence ID" value="QHW33392.1"/>
    <property type="molecule type" value="Genomic_DNA"/>
</dbReference>
<gene>
    <name evidence="9" type="ORF">GZH47_23085</name>
</gene>
<evidence type="ECO:0000259" key="8">
    <source>
        <dbReference type="PROSITE" id="PS50949"/>
    </source>
</evidence>
<dbReference type="PROSITE" id="PS50949">
    <property type="entry name" value="HTH_GNTR"/>
    <property type="match status" value="1"/>
</dbReference>
<keyword evidence="9" id="KW-0808">Transferase</keyword>
<keyword evidence="10" id="KW-1185">Reference proteome</keyword>
<evidence type="ECO:0000256" key="7">
    <source>
        <dbReference type="ARBA" id="ARBA00023163"/>
    </source>
</evidence>
<keyword evidence="6" id="KW-0238">DNA-binding</keyword>
<keyword evidence="7" id="KW-0804">Transcription</keyword>
<dbReference type="SUPFAM" id="SSF46785">
    <property type="entry name" value="Winged helix' DNA-binding domain"/>
    <property type="match status" value="1"/>
</dbReference>
<dbReference type="GO" id="GO:0030170">
    <property type="term" value="F:pyridoxal phosphate binding"/>
    <property type="evidence" value="ECO:0007669"/>
    <property type="project" value="InterPro"/>
</dbReference>
<dbReference type="InterPro" id="IPR015421">
    <property type="entry name" value="PyrdxlP-dep_Trfase_major"/>
</dbReference>
<dbReference type="InterPro" id="IPR000524">
    <property type="entry name" value="Tscrpt_reg_HTH_GntR"/>
</dbReference>
<dbReference type="CDD" id="cd00609">
    <property type="entry name" value="AAT_like"/>
    <property type="match status" value="1"/>
</dbReference>
<reference evidence="9 10" key="1">
    <citation type="submission" date="2020-02" db="EMBL/GenBank/DDBJ databases">
        <title>Paenibacillus sp. nov., isolated from rhizosphere soil of tomato.</title>
        <authorList>
            <person name="Weon H.-Y."/>
            <person name="Lee S.A."/>
        </authorList>
    </citation>
    <scope>NUCLEOTIDE SEQUENCE [LARGE SCALE GENOMIC DNA]</scope>
    <source>
        <strain evidence="9 10">14171R-81</strain>
    </source>
</reference>
<dbReference type="KEGG" id="prz:GZH47_23085"/>
<dbReference type="Pfam" id="PF00392">
    <property type="entry name" value="GntR"/>
    <property type="match status" value="1"/>
</dbReference>
<dbReference type="InterPro" id="IPR051446">
    <property type="entry name" value="HTH_trans_reg/aminotransferase"/>
</dbReference>
<sequence length="498" mass="54894">MDLDFRIAYERYYGELGRKTEALFQALREAIVSGMLSGGTRLPSSRKLSELYGLSRGSVNAAYDMLIAEGFARAEGGSGTFVATSGFPLHGPESDRRAGAAPIALSARGERLVAGKARFRLVENHPPNPHDGALERISFRLRETDAELFPAEAWKSAMHAEIREMMAAFPAITAPVEGYLPLREAIAHDLRRERGIRASAANVYITNGSMQAIALLAMLLVEPGMPAVVENPCYAGIKRAVTAEGGVLLAAVVDDCGIVPQDWVARLLLVSPTRQFPTGAVLSAERRAELLAWASRRGAVIIEDDYDSELRWGGRPVEPLKALDREDRVVYIGTFSKTMFVDLRLGYVVLPDALLEPFRLAKALLEPHPTALVEQRAMAHFIGSGAYAKHVRRMKRIIGRRLLAFREEVEARLAPWFRFVPADAGLHMYAEWRGDEKQYVRLRERCDAEGVNWSIGDSLWENGEPRCTALFGFAHLKEGQIAQGGALIEAACRELEGA</sequence>
<organism evidence="9 10">
    <name type="scientific">Paenibacillus rhizovicinus</name>
    <dbReference type="NCBI Taxonomy" id="2704463"/>
    <lineage>
        <taxon>Bacteria</taxon>
        <taxon>Bacillati</taxon>
        <taxon>Bacillota</taxon>
        <taxon>Bacilli</taxon>
        <taxon>Bacillales</taxon>
        <taxon>Paenibacillaceae</taxon>
        <taxon>Paenibacillus</taxon>
    </lineage>
</organism>
<dbReference type="InterPro" id="IPR036390">
    <property type="entry name" value="WH_DNA-bd_sf"/>
</dbReference>
<dbReference type="Proteomes" id="UP000479114">
    <property type="component" value="Chromosome"/>
</dbReference>
<evidence type="ECO:0000256" key="1">
    <source>
        <dbReference type="ARBA" id="ARBA00001933"/>
    </source>
</evidence>
<evidence type="ECO:0000256" key="6">
    <source>
        <dbReference type="ARBA" id="ARBA00023125"/>
    </source>
</evidence>
<dbReference type="Pfam" id="PF00155">
    <property type="entry name" value="Aminotran_1_2"/>
    <property type="match status" value="1"/>
</dbReference>
<keyword evidence="4" id="KW-0663">Pyridoxal phosphate</keyword>
<dbReference type="InterPro" id="IPR015424">
    <property type="entry name" value="PyrdxlP-dep_Trfase"/>
</dbReference>
<dbReference type="GO" id="GO:0003700">
    <property type="term" value="F:DNA-binding transcription factor activity"/>
    <property type="evidence" value="ECO:0007669"/>
    <property type="project" value="InterPro"/>
</dbReference>
<dbReference type="Gene3D" id="1.10.10.10">
    <property type="entry name" value="Winged helix-like DNA-binding domain superfamily/Winged helix DNA-binding domain"/>
    <property type="match status" value="1"/>
</dbReference>
<accession>A0A6C0PA39</accession>
<dbReference type="RefSeq" id="WP_162643382.1">
    <property type="nucleotide sequence ID" value="NZ_CP048286.1"/>
</dbReference>
<dbReference type="Gene3D" id="3.40.640.10">
    <property type="entry name" value="Type I PLP-dependent aspartate aminotransferase-like (Major domain)"/>
    <property type="match status" value="1"/>
</dbReference>
<dbReference type="CDD" id="cd07377">
    <property type="entry name" value="WHTH_GntR"/>
    <property type="match status" value="1"/>
</dbReference>
<dbReference type="SUPFAM" id="SSF53383">
    <property type="entry name" value="PLP-dependent transferases"/>
    <property type="match status" value="1"/>
</dbReference>
<proteinExistence type="inferred from homology"/>
<name>A0A6C0PA39_9BACL</name>
<dbReference type="PANTHER" id="PTHR46577">
    <property type="entry name" value="HTH-TYPE TRANSCRIPTIONAL REGULATORY PROTEIN GABR"/>
    <property type="match status" value="1"/>
</dbReference>
<dbReference type="InterPro" id="IPR036388">
    <property type="entry name" value="WH-like_DNA-bd_sf"/>
</dbReference>
<dbReference type="InterPro" id="IPR004839">
    <property type="entry name" value="Aminotransferase_I/II_large"/>
</dbReference>
<dbReference type="AlphaFoldDB" id="A0A6C0PA39"/>
<comment type="similarity">
    <text evidence="2">In the C-terminal section; belongs to the class-I pyridoxal-phosphate-dependent aminotransferase family.</text>
</comment>
<comment type="cofactor">
    <cofactor evidence="1">
        <name>pyridoxal 5'-phosphate</name>
        <dbReference type="ChEBI" id="CHEBI:597326"/>
    </cofactor>
</comment>
<evidence type="ECO:0000256" key="4">
    <source>
        <dbReference type="ARBA" id="ARBA00022898"/>
    </source>
</evidence>
<dbReference type="GO" id="GO:0008483">
    <property type="term" value="F:transaminase activity"/>
    <property type="evidence" value="ECO:0007669"/>
    <property type="project" value="UniProtKB-KW"/>
</dbReference>
<evidence type="ECO:0000256" key="3">
    <source>
        <dbReference type="ARBA" id="ARBA00022576"/>
    </source>
</evidence>